<sequence>MDLNNPNYESGSSQNNQNYRSSNSPNFQINFPFDLNNLTNPNAQRMLFYNMPNQPMHPNQQFVQQFPNQFSNPNFPQQFPNQFPNQNFPQIPQNYPSGYMFPMSQQYGVNQINQNSPTTPGGERSSNLTPPEDPRGSQQAGDDVDGANDDVDDDVVETPYESNTIVSREKWDAKEDDALISAWIECAVEDPETATDQSLAIMWRNIMALYDQAREDNPSTMGPRSLRYMKSRWGRINRDVSTCVGCYGEAIKRYKSGTNTHDEMTEAHEIYRGTCNGALFGLIGCWEMLRDLDKWRPIDLEVPSSGGGSSKRSEPDTPADECPILRTRRRRPDGVKKTKRKGKSVASSGIQNVGSSEIQNLESFTQALSEMNVIKGKHKDVDERRIDVAERMLEYQKERDAIKARKKEGEKRFKLFSVLLAKPNLSENEKESYLKLKQEFAHLLG</sequence>
<protein>
    <submittedName>
        <fullName evidence="3 4">Glutathione S-transferase T2-like</fullName>
    </submittedName>
</protein>
<reference evidence="3 4" key="2">
    <citation type="submission" date="2025-05" db="UniProtKB">
        <authorList>
            <consortium name="RefSeq"/>
        </authorList>
    </citation>
    <scope>IDENTIFICATION</scope>
    <source>
        <tissue evidence="3 4">Leaf</tissue>
    </source>
</reference>
<feature type="region of interest" description="Disordered" evidence="1">
    <location>
        <begin position="301"/>
        <end position="351"/>
    </location>
</feature>
<feature type="compositionally biased region" description="Basic residues" evidence="1">
    <location>
        <begin position="326"/>
        <end position="343"/>
    </location>
</feature>
<feature type="compositionally biased region" description="Polar residues" evidence="1">
    <location>
        <begin position="103"/>
        <end position="129"/>
    </location>
</feature>
<feature type="compositionally biased region" description="Low complexity" evidence="1">
    <location>
        <begin position="10"/>
        <end position="26"/>
    </location>
</feature>
<dbReference type="KEGG" id="soe:110778443"/>
<gene>
    <name evidence="3" type="primary">LOC110778443</name>
    <name evidence="4" type="synonym">LOC130472268</name>
</gene>
<dbReference type="AlphaFoldDB" id="A0A9R0HX54"/>
<feature type="compositionally biased region" description="Low complexity" evidence="1">
    <location>
        <begin position="70"/>
        <end position="94"/>
    </location>
</feature>
<proteinExistence type="predicted"/>
<dbReference type="PANTHER" id="PTHR45023">
    <property type="match status" value="1"/>
</dbReference>
<name>A0A9R0HX54_SPIOL</name>
<feature type="region of interest" description="Disordered" evidence="1">
    <location>
        <begin position="70"/>
        <end position="163"/>
    </location>
</feature>
<dbReference type="GeneID" id="110778443"/>
<dbReference type="RefSeq" id="XP_056698774.1">
    <property type="nucleotide sequence ID" value="XM_056842796.1"/>
</dbReference>
<dbReference type="Proteomes" id="UP000813463">
    <property type="component" value="Chromosome 4"/>
</dbReference>
<evidence type="ECO:0000313" key="2">
    <source>
        <dbReference type="Proteomes" id="UP000813463"/>
    </source>
</evidence>
<dbReference type="PANTHER" id="PTHR45023:SF4">
    <property type="entry name" value="GLYCINE-RICH PROTEIN-RELATED"/>
    <property type="match status" value="1"/>
</dbReference>
<accession>A0A9R0HX54</accession>
<organism evidence="2 3">
    <name type="scientific">Spinacia oleracea</name>
    <name type="common">Spinach</name>
    <dbReference type="NCBI Taxonomy" id="3562"/>
    <lineage>
        <taxon>Eukaryota</taxon>
        <taxon>Viridiplantae</taxon>
        <taxon>Streptophyta</taxon>
        <taxon>Embryophyta</taxon>
        <taxon>Tracheophyta</taxon>
        <taxon>Spermatophyta</taxon>
        <taxon>Magnoliopsida</taxon>
        <taxon>eudicotyledons</taxon>
        <taxon>Gunneridae</taxon>
        <taxon>Pentapetalae</taxon>
        <taxon>Caryophyllales</taxon>
        <taxon>Chenopodiaceae</taxon>
        <taxon>Chenopodioideae</taxon>
        <taxon>Anserineae</taxon>
        <taxon>Spinacia</taxon>
    </lineage>
</organism>
<feature type="compositionally biased region" description="Acidic residues" evidence="1">
    <location>
        <begin position="142"/>
        <end position="156"/>
    </location>
</feature>
<evidence type="ECO:0000313" key="4">
    <source>
        <dbReference type="RefSeq" id="XP_056698774.1"/>
    </source>
</evidence>
<evidence type="ECO:0000256" key="1">
    <source>
        <dbReference type="SAM" id="MobiDB-lite"/>
    </source>
</evidence>
<keyword evidence="2" id="KW-1185">Reference proteome</keyword>
<feature type="region of interest" description="Disordered" evidence="1">
    <location>
        <begin position="1"/>
        <end position="27"/>
    </location>
</feature>
<evidence type="ECO:0000313" key="3">
    <source>
        <dbReference type="RefSeq" id="XP_021838692.2"/>
    </source>
</evidence>
<reference evidence="2" key="1">
    <citation type="journal article" date="2021" name="Nat. Commun.">
        <title>Genomic analyses provide insights into spinach domestication and the genetic basis of agronomic traits.</title>
        <authorList>
            <person name="Cai X."/>
            <person name="Sun X."/>
            <person name="Xu C."/>
            <person name="Sun H."/>
            <person name="Wang X."/>
            <person name="Ge C."/>
            <person name="Zhang Z."/>
            <person name="Wang Q."/>
            <person name="Fei Z."/>
            <person name="Jiao C."/>
            <person name="Wang Q."/>
        </authorList>
    </citation>
    <scope>NUCLEOTIDE SEQUENCE [LARGE SCALE GENOMIC DNA]</scope>
    <source>
        <strain evidence="2">cv. Varoflay</strain>
    </source>
</reference>
<dbReference type="RefSeq" id="XP_021838692.2">
    <property type="nucleotide sequence ID" value="XM_021983000.2"/>
</dbReference>